<gene>
    <name evidence="2" type="ORF">S01H1_25979</name>
</gene>
<dbReference type="PANTHER" id="PTHR43830:SF3">
    <property type="entry name" value="PROTEIN PSP1"/>
    <property type="match status" value="1"/>
</dbReference>
<reference evidence="2" key="1">
    <citation type="journal article" date="2014" name="Front. Microbiol.">
        <title>High frequency of phylogenetically diverse reductive dehalogenase-homologous genes in deep subseafloor sedimentary metagenomes.</title>
        <authorList>
            <person name="Kawai M."/>
            <person name="Futagami T."/>
            <person name="Toyoda A."/>
            <person name="Takaki Y."/>
            <person name="Nishi S."/>
            <person name="Hori S."/>
            <person name="Arai W."/>
            <person name="Tsubouchi T."/>
            <person name="Morono Y."/>
            <person name="Uchiyama I."/>
            <person name="Ito T."/>
            <person name="Fujiyama A."/>
            <person name="Inagaki F."/>
            <person name="Takami H."/>
        </authorList>
    </citation>
    <scope>NUCLEOTIDE SEQUENCE</scope>
    <source>
        <strain evidence="2">Expedition CK06-06</strain>
    </source>
</reference>
<dbReference type="InterPro" id="IPR007557">
    <property type="entry name" value="PSP1_C"/>
</dbReference>
<dbReference type="InterPro" id="IPR047767">
    <property type="entry name" value="PSP1-like"/>
</dbReference>
<sequence>GYQNNMANIVGIRFKKAGKVYYFDAAELELAAGDLVVVKTSRGTELGNVVVPPGQIPSGESEENLSPVLRLVEPEDIQQAQELEIKAKDAMVECAKMIEELNLPMKLLTAEYNLDASRLTFLFSAEERVDFRDLVRRLTGRFKVRVELRQVGTRDEAKLLGSFGRCGRPLCCTSFLTEFSPVSIKMAKEQDLPLNPMKISGACGRLMCCLAYEGEMYRAMKAKMPKSGQRVSTQMGEATVVGCNTLKETVLVQLESEARVELPLDQVSY</sequence>
<protein>
    <recommendedName>
        <fullName evidence="1">PSP1 C-terminal domain-containing protein</fullName>
    </recommendedName>
</protein>
<dbReference type="PROSITE" id="PS51411">
    <property type="entry name" value="PSP1_C"/>
    <property type="match status" value="1"/>
</dbReference>
<feature type="domain" description="PSP1 C-terminal" evidence="1">
    <location>
        <begin position="66"/>
        <end position="151"/>
    </location>
</feature>
<accession>X0UZ64</accession>
<dbReference type="NCBIfam" id="NF041131">
    <property type="entry name" value="RicT_YaaT_fam"/>
    <property type="match status" value="1"/>
</dbReference>
<evidence type="ECO:0000313" key="2">
    <source>
        <dbReference type="EMBL" id="GAF93715.1"/>
    </source>
</evidence>
<dbReference type="AlphaFoldDB" id="X0UZ64"/>
<comment type="caution">
    <text evidence="2">The sequence shown here is derived from an EMBL/GenBank/DDBJ whole genome shotgun (WGS) entry which is preliminary data.</text>
</comment>
<dbReference type="GO" id="GO:0005737">
    <property type="term" value="C:cytoplasm"/>
    <property type="evidence" value="ECO:0007669"/>
    <property type="project" value="TreeGrafter"/>
</dbReference>
<organism evidence="2">
    <name type="scientific">marine sediment metagenome</name>
    <dbReference type="NCBI Taxonomy" id="412755"/>
    <lineage>
        <taxon>unclassified sequences</taxon>
        <taxon>metagenomes</taxon>
        <taxon>ecological metagenomes</taxon>
    </lineage>
</organism>
<dbReference type="Pfam" id="PF04468">
    <property type="entry name" value="PSP1"/>
    <property type="match status" value="1"/>
</dbReference>
<feature type="non-terminal residue" evidence="2">
    <location>
        <position position="1"/>
    </location>
</feature>
<dbReference type="PANTHER" id="PTHR43830">
    <property type="entry name" value="PROTEIN PSP1"/>
    <property type="match status" value="1"/>
</dbReference>
<proteinExistence type="predicted"/>
<dbReference type="EMBL" id="BARS01015730">
    <property type="protein sequence ID" value="GAF93715.1"/>
    <property type="molecule type" value="Genomic_DNA"/>
</dbReference>
<evidence type="ECO:0000259" key="1">
    <source>
        <dbReference type="PROSITE" id="PS51411"/>
    </source>
</evidence>
<name>X0UZ64_9ZZZZ</name>